<dbReference type="SMART" id="SM00862">
    <property type="entry name" value="Trans_reg_C"/>
    <property type="match status" value="1"/>
</dbReference>
<sequence>MALIRIGVLGPLHISIDGSRVPPGAPMQCAVLGRLVAAGGRVVPTERLIDDLWHGDPPAKAVAALQVYIHNLRRVFEPDRPRRAQSRIIVSESHGYALNLEPSQVDSWHFEQLLHGHEAAMRDPAGRPEPLEQVRVLDAALGCWHGGAFESFPGMPWAAQEAARLQALRLTAAELRAQAALEMNRPAEVVLELRPILEEHPGREECARLLAVAQYRLGQSLDALATVRRSREFLTLEFGVDPGPGLRDLETAILTHSVDTETAAPPAPVRPPEPAPRPDPEPLPDTGYAPQREALLAAAESALAGHARLVWLSGEAGAGKTTLATAITGHLGDRGWTTVFGRCPEVESAPPAWAWAEVLTGLDAADPETFTAADAFTLARRVVRSCRERSAGSPIAIVLEDVHGADTATLQVLRQVVNWLRDSPILIVATLRGTEAGPGVRDTAAALALFTADRIDLDGLDMAGTRRAAAAAGLTDLDDRTVELLRRRTGGNPLFVRELAKLVATQGTTDALPDSVRDLLGRRIAQLPPDVVDLLRHLSVWGEDSDMATLAASVDRPADAVIDLIATAESARLLRTDRAGRVIFDHALVREAVYLDLPTLRRTRMHWAAFEYLRRDPDADRRTPGASHPAHDAERPGTRAGGTPSAAVEAAAGVGNRTLDALWGADYLVAALLGSPRPGVPQRADRALAALRGADEVAAEPQTGRTRSDVAADEIVASGKVAPPEPEGGDPPTHRGPDATAQPLDRADAPAGDGAAGAAPRHTGAPPVGIHGAGRDPSQKHAGMTSATAAGATAAGATASGATDVGATGTIGAVASGSAGVRASGVVGARAAAGATGRGTGGSSAGWQPRFAFSGTESGRGDVVVPRGRDIDALAHHAALGADTENATVALPYVRAAARRCVERRMRADAVRRWRSVLALHELAGHSEAGAALADRLAVLEARCELVVALAYDGQHIAARAAREQALDLAESLGGTGLLAHAATCWPTPLIWSVHDWHTPDPRIREPLRTASADTGLPVRTRIQLQVTAVFDRAIEDPSVARIIAAAAMALAEPLGDPDLVCTVLNAQAFAAFAAGGFLRAHDLRRYAAQLLRVSTEAELTEFRALAHYLLFRATLADADLVAAAEHARSASEYATDGQLRHLLDAIAPFGMVLELLRGNMDEVQRLLGEGSADLDELVAHSGEGAAEPTRDPNALHVGVAVSIGWLRNDMSEYVNDLRERTALKPELFVHGYALALVHSGRVEEARRVLAAAPTPAPQFWSTFTAVKARLAIAFDDPVMAVTVYRQLLPYAGTICGLETGASVFGPMDYVLAELAGYLGDHPQAAAHRAAAEALQARVQSELVELAPPGVGLMQASRLGPAGRSRLVRRS</sequence>
<feature type="compositionally biased region" description="Low complexity" evidence="7">
    <location>
        <begin position="749"/>
        <end position="761"/>
    </location>
</feature>
<name>A0A7K1V5C6_9NOCA</name>
<keyword evidence="2" id="KW-0805">Transcription regulation</keyword>
<feature type="domain" description="OmpR/PhoB-type" evidence="8">
    <location>
        <begin position="1"/>
        <end position="100"/>
    </location>
</feature>
<dbReference type="PROSITE" id="PS51755">
    <property type="entry name" value="OMPR_PHOB"/>
    <property type="match status" value="1"/>
</dbReference>
<feature type="coiled-coil region" evidence="6">
    <location>
        <begin position="158"/>
        <end position="185"/>
    </location>
</feature>
<evidence type="ECO:0000259" key="8">
    <source>
        <dbReference type="PROSITE" id="PS51755"/>
    </source>
</evidence>
<dbReference type="InterPro" id="IPR001867">
    <property type="entry name" value="OmpR/PhoB-type_DNA-bd"/>
</dbReference>
<dbReference type="PANTHER" id="PTHR35807:SF1">
    <property type="entry name" value="TRANSCRIPTIONAL REGULATOR REDD"/>
    <property type="match status" value="1"/>
</dbReference>
<dbReference type="Gene3D" id="3.40.50.300">
    <property type="entry name" value="P-loop containing nucleotide triphosphate hydrolases"/>
    <property type="match status" value="1"/>
</dbReference>
<dbReference type="Pfam" id="PF13191">
    <property type="entry name" value="AAA_16"/>
    <property type="match status" value="1"/>
</dbReference>
<dbReference type="InterPro" id="IPR011990">
    <property type="entry name" value="TPR-like_helical_dom_sf"/>
</dbReference>
<evidence type="ECO:0000313" key="9">
    <source>
        <dbReference type="EMBL" id="MVU81834.1"/>
    </source>
</evidence>
<protein>
    <submittedName>
        <fullName evidence="9">AAA family ATPase</fullName>
    </submittedName>
</protein>
<comment type="similarity">
    <text evidence="1">Belongs to the AfsR/DnrI/RedD regulatory family.</text>
</comment>
<dbReference type="Gene3D" id="1.25.40.10">
    <property type="entry name" value="Tetratricopeptide repeat domain"/>
    <property type="match status" value="1"/>
</dbReference>
<dbReference type="Proteomes" id="UP000466794">
    <property type="component" value="Unassembled WGS sequence"/>
</dbReference>
<accession>A0A7K1V5C6</accession>
<dbReference type="CDD" id="cd15831">
    <property type="entry name" value="BTAD"/>
    <property type="match status" value="1"/>
</dbReference>
<dbReference type="EMBL" id="WRPP01000007">
    <property type="protein sequence ID" value="MVU81834.1"/>
    <property type="molecule type" value="Genomic_DNA"/>
</dbReference>
<dbReference type="Gene3D" id="1.10.10.10">
    <property type="entry name" value="Winged helix-like DNA-binding domain superfamily/Winged helix DNA-binding domain"/>
    <property type="match status" value="1"/>
</dbReference>
<feature type="DNA-binding region" description="OmpR/PhoB-type" evidence="5">
    <location>
        <begin position="1"/>
        <end position="100"/>
    </location>
</feature>
<feature type="compositionally biased region" description="Basic and acidic residues" evidence="7">
    <location>
        <begin position="618"/>
        <end position="637"/>
    </location>
</feature>
<keyword evidence="6" id="KW-0175">Coiled coil</keyword>
<evidence type="ECO:0000256" key="4">
    <source>
        <dbReference type="ARBA" id="ARBA00023163"/>
    </source>
</evidence>
<dbReference type="Pfam" id="PF03704">
    <property type="entry name" value="BTAD"/>
    <property type="match status" value="1"/>
</dbReference>
<dbReference type="SUPFAM" id="SSF52540">
    <property type="entry name" value="P-loop containing nucleoside triphosphate hydrolases"/>
    <property type="match status" value="1"/>
</dbReference>
<evidence type="ECO:0000256" key="6">
    <source>
        <dbReference type="SAM" id="Coils"/>
    </source>
</evidence>
<feature type="region of interest" description="Disordered" evidence="7">
    <location>
        <begin position="258"/>
        <end position="288"/>
    </location>
</feature>
<keyword evidence="3 5" id="KW-0238">DNA-binding</keyword>
<dbReference type="GO" id="GO:0000160">
    <property type="term" value="P:phosphorelay signal transduction system"/>
    <property type="evidence" value="ECO:0007669"/>
    <property type="project" value="InterPro"/>
</dbReference>
<dbReference type="RefSeq" id="WP_157391429.1">
    <property type="nucleotide sequence ID" value="NZ_WRPP01000007.1"/>
</dbReference>
<comment type="caution">
    <text evidence="9">The sequence shown here is derived from an EMBL/GenBank/DDBJ whole genome shotgun (WGS) entry which is preliminary data.</text>
</comment>
<evidence type="ECO:0000256" key="1">
    <source>
        <dbReference type="ARBA" id="ARBA00005820"/>
    </source>
</evidence>
<organism evidence="9 10">
    <name type="scientific">Nocardia terrae</name>
    <dbReference type="NCBI Taxonomy" id="2675851"/>
    <lineage>
        <taxon>Bacteria</taxon>
        <taxon>Bacillati</taxon>
        <taxon>Actinomycetota</taxon>
        <taxon>Actinomycetes</taxon>
        <taxon>Mycobacteriales</taxon>
        <taxon>Nocardiaceae</taxon>
        <taxon>Nocardia</taxon>
    </lineage>
</organism>
<gene>
    <name evidence="9" type="ORF">GPX89_31930</name>
</gene>
<evidence type="ECO:0000313" key="10">
    <source>
        <dbReference type="Proteomes" id="UP000466794"/>
    </source>
</evidence>
<reference evidence="9 10" key="1">
    <citation type="submission" date="2019-12" db="EMBL/GenBank/DDBJ databases">
        <title>Nocardia sp. nov. ET3-3 isolated from soil.</title>
        <authorList>
            <person name="Kanchanasin P."/>
            <person name="Tanasupawat S."/>
            <person name="Yuki M."/>
            <person name="Kudo T."/>
        </authorList>
    </citation>
    <scope>NUCLEOTIDE SEQUENCE [LARGE SCALE GENOMIC DNA]</scope>
    <source>
        <strain evidence="9 10">ET3-3</strain>
    </source>
</reference>
<dbReference type="InterPro" id="IPR051677">
    <property type="entry name" value="AfsR-DnrI-RedD_regulator"/>
</dbReference>
<evidence type="ECO:0000256" key="5">
    <source>
        <dbReference type="PROSITE-ProRule" id="PRU01091"/>
    </source>
</evidence>
<dbReference type="GO" id="GO:0003677">
    <property type="term" value="F:DNA binding"/>
    <property type="evidence" value="ECO:0007669"/>
    <property type="project" value="UniProtKB-UniRule"/>
</dbReference>
<dbReference type="InterPro" id="IPR005158">
    <property type="entry name" value="BTAD"/>
</dbReference>
<dbReference type="InterPro" id="IPR036388">
    <property type="entry name" value="WH-like_DNA-bd_sf"/>
</dbReference>
<feature type="region of interest" description="Disordered" evidence="7">
    <location>
        <begin position="720"/>
        <end position="787"/>
    </location>
</feature>
<dbReference type="Pfam" id="PF00486">
    <property type="entry name" value="Trans_reg_C"/>
    <property type="match status" value="1"/>
</dbReference>
<dbReference type="SUPFAM" id="SSF46894">
    <property type="entry name" value="C-terminal effector domain of the bipartite response regulators"/>
    <property type="match status" value="1"/>
</dbReference>
<keyword evidence="10" id="KW-1185">Reference proteome</keyword>
<feature type="region of interest" description="Disordered" evidence="7">
    <location>
        <begin position="618"/>
        <end position="647"/>
    </location>
</feature>
<proteinExistence type="inferred from homology"/>
<evidence type="ECO:0000256" key="2">
    <source>
        <dbReference type="ARBA" id="ARBA00023015"/>
    </source>
</evidence>
<dbReference type="InterPro" id="IPR027417">
    <property type="entry name" value="P-loop_NTPase"/>
</dbReference>
<dbReference type="InterPro" id="IPR041664">
    <property type="entry name" value="AAA_16"/>
</dbReference>
<feature type="compositionally biased region" description="Pro residues" evidence="7">
    <location>
        <begin position="265"/>
        <end position="283"/>
    </location>
</feature>
<dbReference type="SUPFAM" id="SSF48452">
    <property type="entry name" value="TPR-like"/>
    <property type="match status" value="1"/>
</dbReference>
<dbReference type="SMART" id="SM01043">
    <property type="entry name" value="BTAD"/>
    <property type="match status" value="1"/>
</dbReference>
<keyword evidence="4" id="KW-0804">Transcription</keyword>
<evidence type="ECO:0000256" key="7">
    <source>
        <dbReference type="SAM" id="MobiDB-lite"/>
    </source>
</evidence>
<dbReference type="GO" id="GO:0006355">
    <property type="term" value="P:regulation of DNA-templated transcription"/>
    <property type="evidence" value="ECO:0007669"/>
    <property type="project" value="InterPro"/>
</dbReference>
<dbReference type="InterPro" id="IPR016032">
    <property type="entry name" value="Sig_transdc_resp-reg_C-effctor"/>
</dbReference>
<evidence type="ECO:0000256" key="3">
    <source>
        <dbReference type="ARBA" id="ARBA00023125"/>
    </source>
</evidence>
<dbReference type="PANTHER" id="PTHR35807">
    <property type="entry name" value="TRANSCRIPTIONAL REGULATOR REDD-RELATED"/>
    <property type="match status" value="1"/>
</dbReference>